<dbReference type="GO" id="GO:0070043">
    <property type="term" value="F:rRNA (guanine-N7-)-methyltransferase activity"/>
    <property type="evidence" value="ECO:0007669"/>
    <property type="project" value="UniProtKB-UniRule"/>
</dbReference>
<keyword evidence="1 6" id="KW-0963">Cytoplasm</keyword>
<reference evidence="10" key="1">
    <citation type="submission" date="2016-10" db="EMBL/GenBank/DDBJ databases">
        <authorList>
            <person name="Varghese N."/>
            <person name="Submissions S."/>
        </authorList>
    </citation>
    <scope>NUCLEOTIDE SEQUENCE [LARGE SCALE GENOMIC DNA]</scope>
    <source>
        <strain evidence="10">DSM 173</strain>
    </source>
</reference>
<dbReference type="InterPro" id="IPR029063">
    <property type="entry name" value="SAM-dependent_MTases_sf"/>
</dbReference>
<dbReference type="SMART" id="SM00981">
    <property type="entry name" value="THUMP"/>
    <property type="match status" value="1"/>
</dbReference>
<comment type="similarity">
    <text evidence="6">Belongs to the methyltransferase superfamily. RlmKL family.</text>
</comment>
<dbReference type="Pfam" id="PF01170">
    <property type="entry name" value="UPF0020"/>
    <property type="match status" value="1"/>
</dbReference>
<evidence type="ECO:0000256" key="2">
    <source>
        <dbReference type="ARBA" id="ARBA00022552"/>
    </source>
</evidence>
<feature type="domain" description="THUMP" evidence="8">
    <location>
        <begin position="53"/>
        <end position="164"/>
    </location>
</feature>
<dbReference type="Pfam" id="PF02926">
    <property type="entry name" value="THUMP"/>
    <property type="match status" value="1"/>
</dbReference>
<dbReference type="HAMAP" id="MF_01858">
    <property type="entry name" value="23SrRNA_methyltr_KL"/>
    <property type="match status" value="1"/>
</dbReference>
<keyword evidence="3 6" id="KW-0489">Methyltransferase</keyword>
<dbReference type="PIRSF" id="PIRSF037618">
    <property type="entry name" value="RNA_Mtase_bacteria_prd"/>
    <property type="match status" value="1"/>
</dbReference>
<comment type="catalytic activity">
    <reaction evidence="6">
        <text>guanosine(2069) in 23S rRNA + S-adenosyl-L-methionine = N(2)-methylguanosine(2069) in 23S rRNA + S-adenosyl-L-homocysteine + H(+)</text>
        <dbReference type="Rhea" id="RHEA:43772"/>
        <dbReference type="Rhea" id="RHEA-COMP:10688"/>
        <dbReference type="Rhea" id="RHEA-COMP:10689"/>
        <dbReference type="ChEBI" id="CHEBI:15378"/>
        <dbReference type="ChEBI" id="CHEBI:57856"/>
        <dbReference type="ChEBI" id="CHEBI:59789"/>
        <dbReference type="ChEBI" id="CHEBI:74269"/>
        <dbReference type="ChEBI" id="CHEBI:74481"/>
        <dbReference type="EC" id="2.1.1.264"/>
    </reaction>
</comment>
<dbReference type="Pfam" id="PF10672">
    <property type="entry name" value="Methyltrans_SAM"/>
    <property type="match status" value="1"/>
</dbReference>
<dbReference type="CDD" id="cd02440">
    <property type="entry name" value="AdoMet_MTases"/>
    <property type="match status" value="1"/>
</dbReference>
<dbReference type="Proteomes" id="UP000198672">
    <property type="component" value="Unassembled WGS sequence"/>
</dbReference>
<dbReference type="Gene3D" id="3.40.50.150">
    <property type="entry name" value="Vaccinia Virus protein VP39"/>
    <property type="match status" value="2"/>
</dbReference>
<dbReference type="GO" id="GO:0003723">
    <property type="term" value="F:RNA binding"/>
    <property type="evidence" value="ECO:0007669"/>
    <property type="project" value="UniProtKB-UniRule"/>
</dbReference>
<dbReference type="STRING" id="61595.SAMN05421644_10177"/>
<gene>
    <name evidence="6" type="primary">rlmL</name>
    <name evidence="9" type="ORF">SAMN05421644_10177</name>
</gene>
<dbReference type="Gene3D" id="3.30.750.80">
    <property type="entry name" value="RNA methyltransferase domain (HRMD) like"/>
    <property type="match status" value="1"/>
</dbReference>
<accession>A0A1H3AQL6</accession>
<dbReference type="CDD" id="cd11715">
    <property type="entry name" value="THUMP_AdoMetMT"/>
    <property type="match status" value="1"/>
</dbReference>
<dbReference type="NCBIfam" id="NF008748">
    <property type="entry name" value="PRK11783.1"/>
    <property type="match status" value="1"/>
</dbReference>
<dbReference type="EC" id="2.1.1.173" evidence="6"/>
<keyword evidence="4 6" id="KW-0808">Transferase</keyword>
<dbReference type="InterPro" id="IPR004114">
    <property type="entry name" value="THUMP_dom"/>
</dbReference>
<dbReference type="InterPro" id="IPR017244">
    <property type="entry name" value="23SrRNA_methyltr_KL"/>
</dbReference>
<evidence type="ECO:0000256" key="7">
    <source>
        <dbReference type="PROSITE-ProRule" id="PRU00529"/>
    </source>
</evidence>
<dbReference type="PANTHER" id="PTHR47313">
    <property type="entry name" value="RIBOSOMAL RNA LARGE SUBUNIT METHYLTRANSFERASE K/L"/>
    <property type="match status" value="1"/>
</dbReference>
<dbReference type="AlphaFoldDB" id="A0A1H3AQL6"/>
<dbReference type="SUPFAM" id="SSF53335">
    <property type="entry name" value="S-adenosyl-L-methionine-dependent methyltransferases"/>
    <property type="match status" value="2"/>
</dbReference>
<dbReference type="PROSITE" id="PS01261">
    <property type="entry name" value="UPF0020"/>
    <property type="match status" value="1"/>
</dbReference>
<keyword evidence="7" id="KW-0694">RNA-binding</keyword>
<dbReference type="InterPro" id="IPR054170">
    <property type="entry name" value="RlmL_1st"/>
</dbReference>
<dbReference type="InterPro" id="IPR000241">
    <property type="entry name" value="RlmKL-like_Mtase"/>
</dbReference>
<dbReference type="PROSITE" id="PS00092">
    <property type="entry name" value="N6_MTASE"/>
    <property type="match status" value="1"/>
</dbReference>
<dbReference type="Pfam" id="PF22020">
    <property type="entry name" value="RlmL_1st"/>
    <property type="match status" value="1"/>
</dbReference>
<evidence type="ECO:0000256" key="3">
    <source>
        <dbReference type="ARBA" id="ARBA00022603"/>
    </source>
</evidence>
<dbReference type="GO" id="GO:0005737">
    <property type="term" value="C:cytoplasm"/>
    <property type="evidence" value="ECO:0007669"/>
    <property type="project" value="UniProtKB-SubCell"/>
</dbReference>
<dbReference type="InterPro" id="IPR002052">
    <property type="entry name" value="DNA_methylase_N6_adenine_CS"/>
</dbReference>
<evidence type="ECO:0000313" key="10">
    <source>
        <dbReference type="Proteomes" id="UP000198672"/>
    </source>
</evidence>
<dbReference type="InterPro" id="IPR019614">
    <property type="entry name" value="SAM-dep_methyl-trfase"/>
</dbReference>
<evidence type="ECO:0000313" key="9">
    <source>
        <dbReference type="EMBL" id="SDX31992.1"/>
    </source>
</evidence>
<dbReference type="GO" id="GO:0052915">
    <property type="term" value="F:23S rRNA (guanine(2445)-N(2))-methyltransferase activity"/>
    <property type="evidence" value="ECO:0007669"/>
    <property type="project" value="UniProtKB-UniRule"/>
</dbReference>
<dbReference type="PANTHER" id="PTHR47313:SF1">
    <property type="entry name" value="RIBOSOMAL RNA LARGE SUBUNIT METHYLTRANSFERASE K_L"/>
    <property type="match status" value="1"/>
</dbReference>
<evidence type="ECO:0000256" key="5">
    <source>
        <dbReference type="ARBA" id="ARBA00022691"/>
    </source>
</evidence>
<comment type="subcellular location">
    <subcellularLocation>
        <location evidence="6">Cytoplasm</location>
    </subcellularLocation>
</comment>
<keyword evidence="10" id="KW-1185">Reference proteome</keyword>
<evidence type="ECO:0000256" key="6">
    <source>
        <dbReference type="HAMAP-Rule" id="MF_01858"/>
    </source>
</evidence>
<keyword evidence="2 6" id="KW-0698">rRNA processing</keyword>
<comment type="catalytic activity">
    <reaction evidence="6">
        <text>guanosine(2445) in 23S rRNA + S-adenosyl-L-methionine = N(2)-methylguanosine(2445) in 23S rRNA + S-adenosyl-L-homocysteine + H(+)</text>
        <dbReference type="Rhea" id="RHEA:42740"/>
        <dbReference type="Rhea" id="RHEA-COMP:10215"/>
        <dbReference type="Rhea" id="RHEA-COMP:10216"/>
        <dbReference type="ChEBI" id="CHEBI:15378"/>
        <dbReference type="ChEBI" id="CHEBI:57856"/>
        <dbReference type="ChEBI" id="CHEBI:59789"/>
        <dbReference type="ChEBI" id="CHEBI:74269"/>
        <dbReference type="ChEBI" id="CHEBI:74481"/>
        <dbReference type="EC" id="2.1.1.173"/>
    </reaction>
</comment>
<dbReference type="Gene3D" id="3.30.2130.30">
    <property type="match status" value="1"/>
</dbReference>
<comment type="function">
    <text evidence="6">Specifically methylates the guanine in position 2445 (m2G2445) and the guanine in position 2069 (m7G2069) of 23S rRNA.</text>
</comment>
<evidence type="ECO:0000256" key="4">
    <source>
        <dbReference type="ARBA" id="ARBA00022679"/>
    </source>
</evidence>
<dbReference type="InterPro" id="IPR053943">
    <property type="entry name" value="RlmKL-like_Mtase_CS"/>
</dbReference>
<evidence type="ECO:0000259" key="8">
    <source>
        <dbReference type="PROSITE" id="PS51165"/>
    </source>
</evidence>
<keyword evidence="5 6" id="KW-0949">S-adenosyl-L-methionine</keyword>
<protein>
    <recommendedName>
        <fullName evidence="6">Ribosomal RNA large subunit methyltransferase K/L</fullName>
    </recommendedName>
    <domain>
        <recommendedName>
            <fullName evidence="6">23S rRNA m2G2445 methyltransferase</fullName>
            <ecNumber evidence="6">2.1.1.173</ecNumber>
        </recommendedName>
        <alternativeName>
            <fullName evidence="6">rRNA (guanine-N(2)-)-methyltransferase RlmL</fullName>
        </alternativeName>
    </domain>
    <domain>
        <recommendedName>
            <fullName evidence="6">23S rRNA m7G2069 methyltransferase</fullName>
            <ecNumber evidence="6">2.1.1.264</ecNumber>
        </recommendedName>
        <alternativeName>
            <fullName evidence="6">rRNA (guanine-N(7)-)-methyltransferase RlmK</fullName>
        </alternativeName>
    </domain>
</protein>
<dbReference type="EMBL" id="FNOW01000001">
    <property type="protein sequence ID" value="SDX31992.1"/>
    <property type="molecule type" value="Genomic_DNA"/>
</dbReference>
<evidence type="ECO:0000256" key="1">
    <source>
        <dbReference type="ARBA" id="ARBA00022490"/>
    </source>
</evidence>
<sequence length="738" mass="82980">MEQLSHSRMSDHLFFATAPKHLGSLLAEELTRLGMTGATETRGGARFSGRIEDGYRACLWSRIANRILLPLAQVALAGPDEIYDRALDIAWEDHLTPDRTFAIQFDGQLEGVTNPHFAILQVKDAIADRFNRRYGRRPSVDPEYPDLRIHLYGQRDTLTFSLDLSGESLHQRGYREAGSAAPLKENLAAALLLRAGWSDIAAEGGALLDPMCGSGTLIIEGALIAADIAPGLLRDRFGFHGWTQHADTAWQRLLAEARLRRTAGLKRLSAYSLRGYDVNPNAIRTALHHLERAGLAGLAHFERRELADCWPGREDDEGLVIVNPPYGERLGADEDLTQLYARLGSVLKERFVGWRAAVFTASQELGKSLGLRAIKLHTLYNGPIECRLLSFQVEPTYFISHLPRPLPVEARSPGATMLANRLVKNLKALRKWRQSAGIDCLRIYDADLPEYALAIDLYDGERRWVHVQEYAAPASVDPKRARQRLREALGVIPDVLDVPSEQVFFKVRRQQKGHAQYERLAETGRFHAVTEYGHKFWVNFEDYLDTGLFLDHRDVRRLIGSLASGKRFLNLFAYTGTATVYAANGGASATTTVDLSRTYLDWAGRNLELNGIEGTQHQLIQADCLRWIASMIGVRRFDLIFLDPPSFSTSKRMQGTLDIQRDHVEIIHATMRLLEPSGRLLFSNNLRRFHLDHAALADFRITDLSAETLPRDFARNPRIHHCWLLQHPDAAADTAHHV</sequence>
<dbReference type="PROSITE" id="PS51165">
    <property type="entry name" value="THUMP"/>
    <property type="match status" value="1"/>
</dbReference>
<name>A0A1H3AQL6_ALLWA</name>
<dbReference type="EC" id="2.1.1.264" evidence="6"/>
<organism evidence="9 10">
    <name type="scientific">Allochromatium warmingii</name>
    <name type="common">Chromatium warmingii</name>
    <dbReference type="NCBI Taxonomy" id="61595"/>
    <lineage>
        <taxon>Bacteria</taxon>
        <taxon>Pseudomonadati</taxon>
        <taxon>Pseudomonadota</taxon>
        <taxon>Gammaproteobacteria</taxon>
        <taxon>Chromatiales</taxon>
        <taxon>Chromatiaceae</taxon>
        <taxon>Allochromatium</taxon>
    </lineage>
</organism>
<proteinExistence type="inferred from homology"/>